<evidence type="ECO:0000256" key="2">
    <source>
        <dbReference type="ARBA" id="ARBA00022679"/>
    </source>
</evidence>
<dbReference type="InterPro" id="IPR014031">
    <property type="entry name" value="Ketoacyl_synth_C"/>
</dbReference>
<accession>A0A3R8QEQ2</accession>
<keyword evidence="7" id="KW-1185">Reference proteome</keyword>
<evidence type="ECO:0000313" key="7">
    <source>
        <dbReference type="Proteomes" id="UP000276379"/>
    </source>
</evidence>
<dbReference type="PROSITE" id="PS52004">
    <property type="entry name" value="KS3_2"/>
    <property type="match status" value="1"/>
</dbReference>
<dbReference type="InterPro" id="IPR000794">
    <property type="entry name" value="Beta-ketoacyl_synthase"/>
</dbReference>
<keyword evidence="3" id="KW-0012">Acyltransferase</keyword>
<dbReference type="InterPro" id="IPR014030">
    <property type="entry name" value="Ketoacyl_synth_N"/>
</dbReference>
<sequence>MPAKHRPPVITGLGVTAPTGLDVGAHWAAVLDGKSGIERITRFDPTPYPVRHAGQVDGFSAAESVPSRVVSETDHWTHLALAAAKAALADAGADATALPEYEMAVVTASSSGGTEFGQHEMEALYQHAPSWVGAYQSIAWFYAATTGQLSIRHKMRGPCGVLCGEQAGGLDAIGQARRLTRRGARLVLTGGTDASLCPYGLSAQLTTGRLSTVTDPARAYLPFDRSAAGYLPGEGGAILVLESEAGATERGARKRYGTVLGYAAGFDPAPGSDRPPTLRRTMETALADAGLAPGDIDAVFADGAGTPTEDLAEARAISAVFGPRAVPVTVPKVLTGRLYGGGAPLDVVSALLALRDGVVPHTVGIEQLAPGCDIDLVTGEPRPAPLRRVLVLARGHGGFNSALVLGR</sequence>
<dbReference type="Gene3D" id="3.40.47.10">
    <property type="match status" value="2"/>
</dbReference>
<dbReference type="EMBL" id="PDES01000002">
    <property type="protein sequence ID" value="RRQ88650.1"/>
    <property type="molecule type" value="Genomic_DNA"/>
</dbReference>
<comment type="similarity">
    <text evidence="1 4">Belongs to the thiolase-like superfamily. Beta-ketoacyl-ACP synthases family.</text>
</comment>
<protein>
    <submittedName>
        <fullName evidence="6">Ketosynthase chain-length factor</fullName>
    </submittedName>
</protein>
<reference evidence="6 7" key="1">
    <citation type="submission" date="2017-10" db="EMBL/GenBank/DDBJ databases">
        <title>Draft genome of actinobacteria isolated from guarana (Paullinia cupana (Mart.) Ducke.</title>
        <authorList>
            <person name="Siqueira K.A."/>
            <person name="Liotti R.G."/>
            <person name="Mendes T.A."/>
            <person name="Soares M.A."/>
        </authorList>
    </citation>
    <scope>NUCLEOTIDE SEQUENCE [LARGE SCALE GENOMIC DNA]</scope>
    <source>
        <strain evidence="6 7">199</strain>
    </source>
</reference>
<dbReference type="Pfam" id="PF02801">
    <property type="entry name" value="Ketoacyl-synt_C"/>
    <property type="match status" value="1"/>
</dbReference>
<dbReference type="RefSeq" id="WP_125212811.1">
    <property type="nucleotide sequence ID" value="NZ_PDES01000002.1"/>
</dbReference>
<evidence type="ECO:0000256" key="4">
    <source>
        <dbReference type="RuleBase" id="RU003694"/>
    </source>
</evidence>
<comment type="caution">
    <text evidence="6">The sequence shown here is derived from an EMBL/GenBank/DDBJ whole genome shotgun (WGS) entry which is preliminary data.</text>
</comment>
<keyword evidence="2 4" id="KW-0808">Transferase</keyword>
<dbReference type="InterPro" id="IPR020841">
    <property type="entry name" value="PKS_Beta-ketoAc_synthase_dom"/>
</dbReference>
<dbReference type="SUPFAM" id="SSF53901">
    <property type="entry name" value="Thiolase-like"/>
    <property type="match status" value="2"/>
</dbReference>
<organism evidence="6 7">
    <name type="scientific">Streptomyces griseofuscus</name>
    <dbReference type="NCBI Taxonomy" id="146922"/>
    <lineage>
        <taxon>Bacteria</taxon>
        <taxon>Bacillati</taxon>
        <taxon>Actinomycetota</taxon>
        <taxon>Actinomycetes</taxon>
        <taxon>Kitasatosporales</taxon>
        <taxon>Streptomycetaceae</taxon>
        <taxon>Streptomyces</taxon>
    </lineage>
</organism>
<name>A0A3R8QEQ2_9ACTN</name>
<evidence type="ECO:0000259" key="5">
    <source>
        <dbReference type="PROSITE" id="PS52004"/>
    </source>
</evidence>
<evidence type="ECO:0000256" key="1">
    <source>
        <dbReference type="ARBA" id="ARBA00008467"/>
    </source>
</evidence>
<dbReference type="Proteomes" id="UP000276379">
    <property type="component" value="Unassembled WGS sequence"/>
</dbReference>
<dbReference type="GO" id="GO:0006633">
    <property type="term" value="P:fatty acid biosynthetic process"/>
    <property type="evidence" value="ECO:0007669"/>
    <property type="project" value="TreeGrafter"/>
</dbReference>
<evidence type="ECO:0000256" key="3">
    <source>
        <dbReference type="ARBA" id="ARBA00023315"/>
    </source>
</evidence>
<dbReference type="PANTHER" id="PTHR11712:SF322">
    <property type="entry name" value="POLYKETIDE BETA-KETOACYL SYNTHASE 2-RELATED"/>
    <property type="match status" value="1"/>
</dbReference>
<feature type="domain" description="Ketosynthase family 3 (KS3)" evidence="5">
    <location>
        <begin position="5"/>
        <end position="407"/>
    </location>
</feature>
<dbReference type="Pfam" id="PF00109">
    <property type="entry name" value="ketoacyl-synt"/>
    <property type="match status" value="1"/>
</dbReference>
<evidence type="ECO:0000313" key="6">
    <source>
        <dbReference type="EMBL" id="RRQ88650.1"/>
    </source>
</evidence>
<dbReference type="AlphaFoldDB" id="A0A3R8QEQ2"/>
<dbReference type="CDD" id="cd00832">
    <property type="entry name" value="CLF"/>
    <property type="match status" value="1"/>
</dbReference>
<dbReference type="InterPro" id="IPR016039">
    <property type="entry name" value="Thiolase-like"/>
</dbReference>
<dbReference type="GO" id="GO:0004315">
    <property type="term" value="F:3-oxoacyl-[acyl-carrier-protein] synthase activity"/>
    <property type="evidence" value="ECO:0007669"/>
    <property type="project" value="TreeGrafter"/>
</dbReference>
<dbReference type="PANTHER" id="PTHR11712">
    <property type="entry name" value="POLYKETIDE SYNTHASE-RELATED"/>
    <property type="match status" value="1"/>
</dbReference>
<gene>
    <name evidence="6" type="ORF">CQW44_05750</name>
</gene>
<proteinExistence type="inferred from homology"/>
<dbReference type="SMART" id="SM00825">
    <property type="entry name" value="PKS_KS"/>
    <property type="match status" value="1"/>
</dbReference>